<dbReference type="RefSeq" id="WP_143610227.1">
    <property type="nucleotide sequence ID" value="NZ_CP107955.1"/>
</dbReference>
<evidence type="ECO:0000313" key="2">
    <source>
        <dbReference type="Proteomes" id="UP001257627"/>
    </source>
</evidence>
<proteinExistence type="predicted"/>
<reference evidence="1 2" key="1">
    <citation type="submission" date="2023-02" db="EMBL/GenBank/DDBJ databases">
        <authorList>
            <person name="Maleckis M."/>
        </authorList>
    </citation>
    <scope>NUCLEOTIDE SEQUENCE [LARGE SCALE GENOMIC DNA]</scope>
    <source>
        <strain evidence="1 2">P8-A2</strain>
    </source>
</reference>
<dbReference type="EMBL" id="JARAKF010000001">
    <property type="protein sequence ID" value="MDU8992207.1"/>
    <property type="molecule type" value="Genomic_DNA"/>
</dbReference>
<gene>
    <name evidence="1" type="ORF">PU648_07500</name>
</gene>
<evidence type="ECO:0000313" key="1">
    <source>
        <dbReference type="EMBL" id="MDU8992207.1"/>
    </source>
</evidence>
<organism evidence="1 2">
    <name type="scientific">Streptomyces mirabilis</name>
    <dbReference type="NCBI Taxonomy" id="68239"/>
    <lineage>
        <taxon>Bacteria</taxon>
        <taxon>Bacillati</taxon>
        <taxon>Actinomycetota</taxon>
        <taxon>Actinomycetes</taxon>
        <taxon>Kitasatosporales</taxon>
        <taxon>Streptomycetaceae</taxon>
        <taxon>Streptomyces</taxon>
    </lineage>
</organism>
<comment type="caution">
    <text evidence="1">The sequence shown here is derived from an EMBL/GenBank/DDBJ whole genome shotgun (WGS) entry which is preliminary data.</text>
</comment>
<keyword evidence="2" id="KW-1185">Reference proteome</keyword>
<accession>A0ABU3UE58</accession>
<dbReference type="Proteomes" id="UP001257627">
    <property type="component" value="Unassembled WGS sequence"/>
</dbReference>
<name>A0ABU3UE58_9ACTN</name>
<protein>
    <submittedName>
        <fullName evidence="1">Uncharacterized protein</fullName>
    </submittedName>
</protein>
<sequence length="128" mass="13747">MGLVGSFEAVVLVERHLFALIDNDPGNEEPFARIPGNSAFLVHEDSVVVASDLADQLARVRVEIWDAAPDGPAGDGFRAIGEVASVSFESGRIQLVNLMRDPAGDEYALTSPGPYRVRVWAGPQEEDA</sequence>